<evidence type="ECO:0000313" key="1">
    <source>
        <dbReference type="EMBL" id="KAB2332928.1"/>
    </source>
</evidence>
<reference evidence="1 2" key="1">
    <citation type="journal article" date="2014" name="Arch. Microbiol.">
        <title>Bacillus mesophilum sp. nov., strain IITR-54T, a novel 4-chlorobiphenyl dechlorinating bacterium.</title>
        <authorList>
            <person name="Manickam N."/>
            <person name="Singh N.K."/>
            <person name="Bajaj A."/>
            <person name="Kumar R.M."/>
            <person name="Kaur G."/>
            <person name="Kaur N."/>
            <person name="Bala M."/>
            <person name="Kumar A."/>
            <person name="Mayilraj S."/>
        </authorList>
    </citation>
    <scope>NUCLEOTIDE SEQUENCE [LARGE SCALE GENOMIC DNA]</scope>
    <source>
        <strain evidence="1 2">IITR-54</strain>
    </source>
</reference>
<dbReference type="OrthoDB" id="2624750at2"/>
<keyword evidence="2" id="KW-1185">Reference proteome</keyword>
<comment type="caution">
    <text evidence="1">The sequence shown here is derived from an EMBL/GenBank/DDBJ whole genome shotgun (WGS) entry which is preliminary data.</text>
</comment>
<evidence type="ECO:0000313" key="2">
    <source>
        <dbReference type="Proteomes" id="UP000441354"/>
    </source>
</evidence>
<dbReference type="Gene3D" id="1.10.260.40">
    <property type="entry name" value="lambda repressor-like DNA-binding domains"/>
    <property type="match status" value="1"/>
</dbReference>
<evidence type="ECO:0008006" key="3">
    <source>
        <dbReference type="Google" id="ProtNLM"/>
    </source>
</evidence>
<dbReference type="InterPro" id="IPR010982">
    <property type="entry name" value="Lambda_DNA-bd_dom_sf"/>
</dbReference>
<name>A0A7V7RMZ6_9BACI</name>
<dbReference type="SUPFAM" id="SSF47413">
    <property type="entry name" value="lambda repressor-like DNA-binding domains"/>
    <property type="match status" value="1"/>
</dbReference>
<organism evidence="1 2">
    <name type="scientific">Bacillus mesophilum</name>
    <dbReference type="NCBI Taxonomy" id="1071718"/>
    <lineage>
        <taxon>Bacteria</taxon>
        <taxon>Bacillati</taxon>
        <taxon>Bacillota</taxon>
        <taxon>Bacilli</taxon>
        <taxon>Bacillales</taxon>
        <taxon>Bacillaceae</taxon>
        <taxon>Bacillus</taxon>
    </lineage>
</organism>
<sequence length="71" mass="8121">MDGMKVKAIRYFFGESMSVFSKRVGVGATTICAIENGQREISDYVRAKLVRIEAGLSDDFYIFYTHFRKIS</sequence>
<gene>
    <name evidence="1" type="ORF">F7732_12670</name>
</gene>
<accession>A0A7V7RMZ6</accession>
<proteinExistence type="predicted"/>
<dbReference type="GO" id="GO:0003677">
    <property type="term" value="F:DNA binding"/>
    <property type="evidence" value="ECO:0007669"/>
    <property type="project" value="InterPro"/>
</dbReference>
<dbReference type="RefSeq" id="WP_151574360.1">
    <property type="nucleotide sequence ID" value="NZ_WBOT01000003.1"/>
</dbReference>
<dbReference type="EMBL" id="WBOT01000003">
    <property type="protein sequence ID" value="KAB2332928.1"/>
    <property type="molecule type" value="Genomic_DNA"/>
</dbReference>
<dbReference type="AlphaFoldDB" id="A0A7V7RMZ6"/>
<dbReference type="Proteomes" id="UP000441354">
    <property type="component" value="Unassembled WGS sequence"/>
</dbReference>
<protein>
    <recommendedName>
        <fullName evidence="3">HTH cro/C1-type domain-containing protein</fullName>
    </recommendedName>
</protein>